<protein>
    <submittedName>
        <fullName evidence="1">Uncharacterized protein</fullName>
    </submittedName>
</protein>
<evidence type="ECO:0000313" key="1">
    <source>
        <dbReference type="EMBL" id="VFU27091.1"/>
    </source>
</evidence>
<organism evidence="1">
    <name type="scientific">Salix viminalis</name>
    <name type="common">Common osier</name>
    <name type="synonym">Basket willow</name>
    <dbReference type="NCBI Taxonomy" id="40686"/>
    <lineage>
        <taxon>Eukaryota</taxon>
        <taxon>Viridiplantae</taxon>
        <taxon>Streptophyta</taxon>
        <taxon>Embryophyta</taxon>
        <taxon>Tracheophyta</taxon>
        <taxon>Spermatophyta</taxon>
        <taxon>Magnoliopsida</taxon>
        <taxon>eudicotyledons</taxon>
        <taxon>Gunneridae</taxon>
        <taxon>Pentapetalae</taxon>
        <taxon>rosids</taxon>
        <taxon>fabids</taxon>
        <taxon>Malpighiales</taxon>
        <taxon>Salicaceae</taxon>
        <taxon>Saliceae</taxon>
        <taxon>Salix</taxon>
    </lineage>
</organism>
<sequence>MLKRGAITVSMFSSSTVLAGGRKRLRRRRVSTVRLGNKRRGFCLVSRPVIRWGAMVAPLRMLKSILMDMAPNGRFIEAYYLSLPFLRPQIFPLC</sequence>
<proteinExistence type="predicted"/>
<accession>A0A6N2KFB2</accession>
<dbReference type="AlphaFoldDB" id="A0A6N2KFB2"/>
<dbReference type="EMBL" id="CAADRP010000336">
    <property type="protein sequence ID" value="VFU27091.1"/>
    <property type="molecule type" value="Genomic_DNA"/>
</dbReference>
<gene>
    <name evidence="1" type="ORF">SVIM_LOCUS78763</name>
</gene>
<name>A0A6N2KFB2_SALVM</name>
<reference evidence="1" key="1">
    <citation type="submission" date="2019-03" db="EMBL/GenBank/DDBJ databases">
        <authorList>
            <person name="Mank J."/>
            <person name="Almeida P."/>
        </authorList>
    </citation>
    <scope>NUCLEOTIDE SEQUENCE</scope>
    <source>
        <strain evidence="1">78183</strain>
    </source>
</reference>